<sequence length="76" mass="8650">MREQYREGDHVEYHPVGTAATVSTGRITKVIVHSEVVGDNPVQVKANSEEPRFLIENDTTHKETAYKLENITRKLD</sequence>
<evidence type="ECO:0000313" key="2">
    <source>
        <dbReference type="EMBL" id="KAK9696576.1"/>
    </source>
</evidence>
<reference evidence="2 3" key="1">
    <citation type="submission" date="2023-04" db="EMBL/GenBank/DDBJ databases">
        <title>Genome of Basidiobolus ranarum AG-B5.</title>
        <authorList>
            <person name="Stajich J.E."/>
            <person name="Carter-House D."/>
            <person name="Gryganskyi A."/>
        </authorList>
    </citation>
    <scope>NUCLEOTIDE SEQUENCE [LARGE SCALE GENOMIC DNA]</scope>
    <source>
        <strain evidence="2 3">AG-B5</strain>
    </source>
</reference>
<dbReference type="EMBL" id="JASJQH010007947">
    <property type="protein sequence ID" value="KAK9696576.1"/>
    <property type="molecule type" value="Genomic_DNA"/>
</dbReference>
<protein>
    <recommendedName>
        <fullName evidence="1">Hypervirulence associated protein TUDOR domain-containing protein</fullName>
    </recommendedName>
</protein>
<organism evidence="2 3">
    <name type="scientific">Basidiobolus ranarum</name>
    <dbReference type="NCBI Taxonomy" id="34480"/>
    <lineage>
        <taxon>Eukaryota</taxon>
        <taxon>Fungi</taxon>
        <taxon>Fungi incertae sedis</taxon>
        <taxon>Zoopagomycota</taxon>
        <taxon>Entomophthoromycotina</taxon>
        <taxon>Basidiobolomycetes</taxon>
        <taxon>Basidiobolales</taxon>
        <taxon>Basidiobolaceae</taxon>
        <taxon>Basidiobolus</taxon>
    </lineage>
</organism>
<proteinExistence type="predicted"/>
<comment type="caution">
    <text evidence="2">The sequence shown here is derived from an EMBL/GenBank/DDBJ whole genome shotgun (WGS) entry which is preliminary data.</text>
</comment>
<dbReference type="Proteomes" id="UP001479436">
    <property type="component" value="Unassembled WGS sequence"/>
</dbReference>
<accession>A0ABR2VSC6</accession>
<keyword evidence="3" id="KW-1185">Reference proteome</keyword>
<dbReference type="Pfam" id="PF11160">
    <property type="entry name" value="Hva1_TUDOR"/>
    <property type="match status" value="1"/>
</dbReference>
<gene>
    <name evidence="2" type="ORF">K7432_012390</name>
</gene>
<evidence type="ECO:0000313" key="3">
    <source>
        <dbReference type="Proteomes" id="UP001479436"/>
    </source>
</evidence>
<evidence type="ECO:0000259" key="1">
    <source>
        <dbReference type="Pfam" id="PF11160"/>
    </source>
</evidence>
<name>A0ABR2VSC6_9FUNG</name>
<feature type="domain" description="Hypervirulence associated protein TUDOR" evidence="1">
    <location>
        <begin position="8"/>
        <end position="70"/>
    </location>
</feature>
<dbReference type="InterPro" id="IPR021331">
    <property type="entry name" value="Hva1_TUDOR"/>
</dbReference>